<sequence>MKNVDIKVIKEELISAYHNKRILEFIQENYLNDRVEENLIAKALIELHNEHYVDVIALFNHSGEETENVDFYIISEFFGKIILNLDASVIDIITCINYFSLEENIGVSYNLLESLRQFCRQDYLRIKELYEFSISNINANIKYLKIAFLEGLCISESEYLDYLVQLLNSENETIKSELIFILGNIIYKTESNLNIIWQTIKKISKDSFSDELLAAGMHTIFSIYKQSSSFEIHFLNFLEEHIYYVGNKSISEALRILLFEQDKLTADIEKILLLVCECIKSADKEVIRLLDSVLKSFIVNGKYDKSITFLEKFFENNEYNISMTCFDTFIREIHNYKDIYLSNLLTRWFLSNNYQLQRCAYDLFYEFDSIKEFHIKFDNSLFDKKYINICLFLAKKSIGWFFYKPNIAISLIESVIVKASEQEIIDIKSLIFDYLFISYPDYINNYFEKLSKLDRKEDSKLKNIACCLLSEFYIYQDEIKKVYEFKDLEINNYDKFLFRKFLQKQFDRAKEKTEEQSILSLFCHKRVLLYGNEAIYVHTIDKQNSRRVIPVKSYNYPLNIPRLSYFNPCILNMTLSNFRKENI</sequence>
<dbReference type="Proteomes" id="UP000092649">
    <property type="component" value="Unassembled WGS sequence"/>
</dbReference>
<organism evidence="1 2">
    <name type="scientific">Gallibacterium salpingitidis</name>
    <dbReference type="NCBI Taxonomy" id="505341"/>
    <lineage>
        <taxon>Bacteria</taxon>
        <taxon>Pseudomonadati</taxon>
        <taxon>Pseudomonadota</taxon>
        <taxon>Gammaproteobacteria</taxon>
        <taxon>Pasteurellales</taxon>
        <taxon>Pasteurellaceae</taxon>
        <taxon>Gallibacterium</taxon>
    </lineage>
</organism>
<dbReference type="InterPro" id="IPR011989">
    <property type="entry name" value="ARM-like"/>
</dbReference>
<dbReference type="SUPFAM" id="SSF48371">
    <property type="entry name" value="ARM repeat"/>
    <property type="match status" value="1"/>
</dbReference>
<dbReference type="EMBL" id="JTJL01000013">
    <property type="protein sequence ID" value="OBW95303.1"/>
    <property type="molecule type" value="Genomic_DNA"/>
</dbReference>
<evidence type="ECO:0000313" key="2">
    <source>
        <dbReference type="Proteomes" id="UP000092649"/>
    </source>
</evidence>
<dbReference type="RefSeq" id="WP_066106328.1">
    <property type="nucleotide sequence ID" value="NZ_JTJL01000013.1"/>
</dbReference>
<dbReference type="InterPro" id="IPR016024">
    <property type="entry name" value="ARM-type_fold"/>
</dbReference>
<accession>A0A1A7P013</accession>
<comment type="caution">
    <text evidence="1">The sequence shown here is derived from an EMBL/GenBank/DDBJ whole genome shotgun (WGS) entry which is preliminary data.</text>
</comment>
<dbReference type="AlphaFoldDB" id="A0A1A7P013"/>
<reference evidence="1 2" key="1">
    <citation type="submission" date="2014-11" db="EMBL/GenBank/DDBJ databases">
        <title>Pan-genome of Gallibacterium spp.</title>
        <authorList>
            <person name="Kudirkiene E."/>
            <person name="Bojesen A.M."/>
        </authorList>
    </citation>
    <scope>NUCLEOTIDE SEQUENCE [LARGE SCALE GENOMIC DNA]</scope>
    <source>
        <strain evidence="1 2">F150</strain>
    </source>
</reference>
<gene>
    <name evidence="1" type="ORF">QS62_04080</name>
</gene>
<dbReference type="Gene3D" id="1.25.10.10">
    <property type="entry name" value="Leucine-rich Repeat Variant"/>
    <property type="match status" value="1"/>
</dbReference>
<keyword evidence="2" id="KW-1185">Reference proteome</keyword>
<proteinExistence type="predicted"/>
<name>A0A1A7P013_9PAST</name>
<dbReference type="OrthoDB" id="9178514at2"/>
<evidence type="ECO:0000313" key="1">
    <source>
        <dbReference type="EMBL" id="OBW95303.1"/>
    </source>
</evidence>
<protein>
    <submittedName>
        <fullName evidence="1">Uncharacterized protein</fullName>
    </submittedName>
</protein>